<evidence type="ECO:0000256" key="1">
    <source>
        <dbReference type="SAM" id="MobiDB-lite"/>
    </source>
</evidence>
<keyword evidence="3" id="KW-1185">Reference proteome</keyword>
<name>A0A5B7HA14_PORTR</name>
<feature type="compositionally biased region" description="Polar residues" evidence="1">
    <location>
        <begin position="18"/>
        <end position="27"/>
    </location>
</feature>
<reference evidence="2 3" key="1">
    <citation type="submission" date="2019-05" db="EMBL/GenBank/DDBJ databases">
        <title>Another draft genome of Portunus trituberculatus and its Hox gene families provides insights of decapod evolution.</title>
        <authorList>
            <person name="Jeong J.-H."/>
            <person name="Song I."/>
            <person name="Kim S."/>
            <person name="Choi T."/>
            <person name="Kim D."/>
            <person name="Ryu S."/>
            <person name="Kim W."/>
        </authorList>
    </citation>
    <scope>NUCLEOTIDE SEQUENCE [LARGE SCALE GENOMIC DNA]</scope>
    <source>
        <tissue evidence="2">Muscle</tissue>
    </source>
</reference>
<dbReference type="EMBL" id="VSRR010026947">
    <property type="protein sequence ID" value="MPC67902.1"/>
    <property type="molecule type" value="Genomic_DNA"/>
</dbReference>
<comment type="caution">
    <text evidence="2">The sequence shown here is derived from an EMBL/GenBank/DDBJ whole genome shotgun (WGS) entry which is preliminary data.</text>
</comment>
<protein>
    <submittedName>
        <fullName evidence="2">Uncharacterized protein</fullName>
    </submittedName>
</protein>
<organism evidence="2 3">
    <name type="scientific">Portunus trituberculatus</name>
    <name type="common">Swimming crab</name>
    <name type="synonym">Neptunus trituberculatus</name>
    <dbReference type="NCBI Taxonomy" id="210409"/>
    <lineage>
        <taxon>Eukaryota</taxon>
        <taxon>Metazoa</taxon>
        <taxon>Ecdysozoa</taxon>
        <taxon>Arthropoda</taxon>
        <taxon>Crustacea</taxon>
        <taxon>Multicrustacea</taxon>
        <taxon>Malacostraca</taxon>
        <taxon>Eumalacostraca</taxon>
        <taxon>Eucarida</taxon>
        <taxon>Decapoda</taxon>
        <taxon>Pleocyemata</taxon>
        <taxon>Brachyura</taxon>
        <taxon>Eubrachyura</taxon>
        <taxon>Portunoidea</taxon>
        <taxon>Portunidae</taxon>
        <taxon>Portuninae</taxon>
        <taxon>Portunus</taxon>
    </lineage>
</organism>
<feature type="region of interest" description="Disordered" evidence="1">
    <location>
        <begin position="1"/>
        <end position="42"/>
    </location>
</feature>
<dbReference type="AlphaFoldDB" id="A0A5B7HA14"/>
<gene>
    <name evidence="2" type="ORF">E2C01_062088</name>
</gene>
<dbReference type="Proteomes" id="UP000324222">
    <property type="component" value="Unassembled WGS sequence"/>
</dbReference>
<accession>A0A5B7HA14</accession>
<proteinExistence type="predicted"/>
<evidence type="ECO:0000313" key="3">
    <source>
        <dbReference type="Proteomes" id="UP000324222"/>
    </source>
</evidence>
<sequence>MLLDSSPRLRTRTDTDASQHTTNTNKVQFGISGGDSSPSLHEHLPRHMKRLGTFTNQAIQKALDRGLPASQHYLPGQPLPSTTPVYKVRVVLLKR</sequence>
<evidence type="ECO:0000313" key="2">
    <source>
        <dbReference type="EMBL" id="MPC67902.1"/>
    </source>
</evidence>